<sequence>MRMDIADTKNPNYGGNLYNNPTPGPHLQIHSDVIISTETNVGERTNNGEDFDQDVEDFSDPDIDEVLDDMDDESLEEVEHAHDPSFSNLSCGIILRNEPRGDMLILDPNVTHASEFPEHANIVPAHRLSSNSQLEELFIGQRFENKANYHRKLDAKSIYNYIMPLKKDNPTIPMLTLITDMQARFQYRVSYRKEWMNRHEKFNRLRLRCCQIRHYVGNSKVDQQ</sequence>
<dbReference type="EMBL" id="JAIQCV010000002">
    <property type="protein sequence ID" value="KAH1121051.1"/>
    <property type="molecule type" value="Genomic_DNA"/>
</dbReference>
<proteinExistence type="predicted"/>
<dbReference type="Proteomes" id="UP000828251">
    <property type="component" value="Unassembled WGS sequence"/>
</dbReference>
<dbReference type="OrthoDB" id="1938144at2759"/>
<dbReference type="AlphaFoldDB" id="A0A9D3WBQ1"/>
<protein>
    <submittedName>
        <fullName evidence="1">Uncharacterized protein</fullName>
    </submittedName>
</protein>
<keyword evidence="2" id="KW-1185">Reference proteome</keyword>
<comment type="caution">
    <text evidence="1">The sequence shown here is derived from an EMBL/GenBank/DDBJ whole genome shotgun (WGS) entry which is preliminary data.</text>
</comment>
<organism evidence="1 2">
    <name type="scientific">Gossypium stocksii</name>
    <dbReference type="NCBI Taxonomy" id="47602"/>
    <lineage>
        <taxon>Eukaryota</taxon>
        <taxon>Viridiplantae</taxon>
        <taxon>Streptophyta</taxon>
        <taxon>Embryophyta</taxon>
        <taxon>Tracheophyta</taxon>
        <taxon>Spermatophyta</taxon>
        <taxon>Magnoliopsida</taxon>
        <taxon>eudicotyledons</taxon>
        <taxon>Gunneridae</taxon>
        <taxon>Pentapetalae</taxon>
        <taxon>rosids</taxon>
        <taxon>malvids</taxon>
        <taxon>Malvales</taxon>
        <taxon>Malvaceae</taxon>
        <taxon>Malvoideae</taxon>
        <taxon>Gossypium</taxon>
    </lineage>
</organism>
<gene>
    <name evidence="1" type="ORF">J1N35_004211</name>
</gene>
<name>A0A9D3WBQ1_9ROSI</name>
<reference evidence="1 2" key="1">
    <citation type="journal article" date="2021" name="Plant Biotechnol. J.">
        <title>Multi-omics assisted identification of the key and species-specific regulatory components of drought-tolerant mechanisms in Gossypium stocksii.</title>
        <authorList>
            <person name="Yu D."/>
            <person name="Ke L."/>
            <person name="Zhang D."/>
            <person name="Wu Y."/>
            <person name="Sun Y."/>
            <person name="Mei J."/>
            <person name="Sun J."/>
            <person name="Sun Y."/>
        </authorList>
    </citation>
    <scope>NUCLEOTIDE SEQUENCE [LARGE SCALE GENOMIC DNA]</scope>
    <source>
        <strain evidence="2">cv. E1</strain>
        <tissue evidence="1">Leaf</tissue>
    </source>
</reference>
<accession>A0A9D3WBQ1</accession>
<evidence type="ECO:0000313" key="2">
    <source>
        <dbReference type="Proteomes" id="UP000828251"/>
    </source>
</evidence>
<evidence type="ECO:0000313" key="1">
    <source>
        <dbReference type="EMBL" id="KAH1121051.1"/>
    </source>
</evidence>